<organism evidence="1 2">
    <name type="scientific">Chaetomium tenue</name>
    <dbReference type="NCBI Taxonomy" id="1854479"/>
    <lineage>
        <taxon>Eukaryota</taxon>
        <taxon>Fungi</taxon>
        <taxon>Dikarya</taxon>
        <taxon>Ascomycota</taxon>
        <taxon>Pezizomycotina</taxon>
        <taxon>Sordariomycetes</taxon>
        <taxon>Sordariomycetidae</taxon>
        <taxon>Sordariales</taxon>
        <taxon>Chaetomiaceae</taxon>
        <taxon>Chaetomium</taxon>
    </lineage>
</organism>
<protein>
    <submittedName>
        <fullName evidence="1">Uncharacterized protein</fullName>
    </submittedName>
</protein>
<gene>
    <name evidence="1" type="ORF">F5144DRAFT_66276</name>
</gene>
<keyword evidence="2" id="KW-1185">Reference proteome</keyword>
<dbReference type="EMBL" id="JAGIZQ010000001">
    <property type="protein sequence ID" value="KAH6650900.1"/>
    <property type="molecule type" value="Genomic_DNA"/>
</dbReference>
<sequence length="109" mass="12454">MMPFFPSNGFRFGLAVHGMVWWQISPLHWVGYRLGAGRHGFSNDKHGIPVPFISGFSFVLTLVWLAAVFQFALLSRIWYSNSSVPLSARFMDLLVVTGGTGLRWRRYLF</sequence>
<proteinExistence type="predicted"/>
<accession>A0ACB7PR69</accession>
<evidence type="ECO:0000313" key="1">
    <source>
        <dbReference type="EMBL" id="KAH6650900.1"/>
    </source>
</evidence>
<comment type="caution">
    <text evidence="1">The sequence shown here is derived from an EMBL/GenBank/DDBJ whole genome shotgun (WGS) entry which is preliminary data.</text>
</comment>
<dbReference type="Proteomes" id="UP000724584">
    <property type="component" value="Unassembled WGS sequence"/>
</dbReference>
<name>A0ACB7PR69_9PEZI</name>
<evidence type="ECO:0000313" key="2">
    <source>
        <dbReference type="Proteomes" id="UP000724584"/>
    </source>
</evidence>
<reference evidence="1 2" key="1">
    <citation type="journal article" date="2021" name="Nat. Commun.">
        <title>Genetic determinants of endophytism in the Arabidopsis root mycobiome.</title>
        <authorList>
            <person name="Mesny F."/>
            <person name="Miyauchi S."/>
            <person name="Thiergart T."/>
            <person name="Pickel B."/>
            <person name="Atanasova L."/>
            <person name="Karlsson M."/>
            <person name="Huettel B."/>
            <person name="Barry K.W."/>
            <person name="Haridas S."/>
            <person name="Chen C."/>
            <person name="Bauer D."/>
            <person name="Andreopoulos W."/>
            <person name="Pangilinan J."/>
            <person name="LaButti K."/>
            <person name="Riley R."/>
            <person name="Lipzen A."/>
            <person name="Clum A."/>
            <person name="Drula E."/>
            <person name="Henrissat B."/>
            <person name="Kohler A."/>
            <person name="Grigoriev I.V."/>
            <person name="Martin F.M."/>
            <person name="Hacquard S."/>
        </authorList>
    </citation>
    <scope>NUCLEOTIDE SEQUENCE [LARGE SCALE GENOMIC DNA]</scope>
    <source>
        <strain evidence="1 2">MPI-SDFR-AT-0079</strain>
    </source>
</reference>